<feature type="compositionally biased region" description="Basic residues" evidence="1">
    <location>
        <begin position="143"/>
        <end position="158"/>
    </location>
</feature>
<evidence type="ECO:0000256" key="1">
    <source>
        <dbReference type="SAM" id="MobiDB-lite"/>
    </source>
</evidence>
<feature type="region of interest" description="Disordered" evidence="1">
    <location>
        <begin position="1"/>
        <end position="43"/>
    </location>
</feature>
<sequence length="158" mass="17700">DATESPPRRDPGVAGGPPAGHRRRRAGDGRPAAKGLRRSADARVRGGQRVVVRLLPWGGWAALRRILRRDLRLRPSGGRLPRGLRRHPRRPRRGSALDGPGPEEERPRFRAPSGTLPPPLRRARRLPLRDRHRGGPDLLPGGGRRRPLRAPHRQHRDL</sequence>
<dbReference type="AlphaFoldDB" id="A0A6J4T8T1"/>
<feature type="non-terminal residue" evidence="2">
    <location>
        <position position="1"/>
    </location>
</feature>
<feature type="compositionally biased region" description="Basic and acidic residues" evidence="1">
    <location>
        <begin position="1"/>
        <end position="11"/>
    </location>
</feature>
<organism evidence="2">
    <name type="scientific">uncultured Rubrobacteraceae bacterium</name>
    <dbReference type="NCBI Taxonomy" id="349277"/>
    <lineage>
        <taxon>Bacteria</taxon>
        <taxon>Bacillati</taxon>
        <taxon>Actinomycetota</taxon>
        <taxon>Rubrobacteria</taxon>
        <taxon>Rubrobacterales</taxon>
        <taxon>Rubrobacteraceae</taxon>
        <taxon>environmental samples</taxon>
    </lineage>
</organism>
<evidence type="ECO:0000313" key="2">
    <source>
        <dbReference type="EMBL" id="CAA9517007.1"/>
    </source>
</evidence>
<protein>
    <submittedName>
        <fullName evidence="2">Uncharacterized protein</fullName>
    </submittedName>
</protein>
<name>A0A6J4T8T1_9ACTN</name>
<reference evidence="2" key="1">
    <citation type="submission" date="2020-02" db="EMBL/GenBank/DDBJ databases">
        <authorList>
            <person name="Meier V. D."/>
        </authorList>
    </citation>
    <scope>NUCLEOTIDE SEQUENCE</scope>
    <source>
        <strain evidence="2">AVDCRST_MAG05</strain>
    </source>
</reference>
<gene>
    <name evidence="2" type="ORF">AVDCRST_MAG05-3380</name>
</gene>
<feature type="region of interest" description="Disordered" evidence="1">
    <location>
        <begin position="71"/>
        <end position="158"/>
    </location>
</feature>
<accession>A0A6J4T8T1</accession>
<feature type="non-terminal residue" evidence="2">
    <location>
        <position position="158"/>
    </location>
</feature>
<feature type="compositionally biased region" description="Basic residues" evidence="1">
    <location>
        <begin position="82"/>
        <end position="93"/>
    </location>
</feature>
<proteinExistence type="predicted"/>
<dbReference type="EMBL" id="CADCVM010000376">
    <property type="protein sequence ID" value="CAA9517007.1"/>
    <property type="molecule type" value="Genomic_DNA"/>
</dbReference>